<sequence length="267" mass="28703">MVSQSFGLLVDIGGVDSALVAFVAVMLLLAFGAGAIMFVPHTQPNLIVIALLALLSVPFAVVMILTTPPLIVARSWDEPMWLRTVAVFAFCAAIFEGSVAAVLLVSSASLVTALPILLAAGALILNALLLANRDSYQRAAALESRLSTAIIAVRTPQTEAEQYAALFHLCATIRRLEKGGRFVPTPRPLSEPLRAVLLYAIQHAAPIGRDLLAPAQERQLQQRLKPEIAAASLPALLERLHSQLLDGQSPRSETETKRALRSRRIVL</sequence>
<protein>
    <submittedName>
        <fullName evidence="2">Uncharacterized protein</fullName>
    </submittedName>
</protein>
<dbReference type="RefSeq" id="WP_021755080.1">
    <property type="nucleotide sequence ID" value="NC_022438.1"/>
</dbReference>
<evidence type="ECO:0000313" key="3">
    <source>
        <dbReference type="Proteomes" id="UP000016743"/>
    </source>
</evidence>
<evidence type="ECO:0000313" key="2">
    <source>
        <dbReference type="EMBL" id="AGW41618.1"/>
    </source>
</evidence>
<gene>
    <name evidence="2" type="ORF">O159_15670</name>
</gene>
<organism evidence="2 3">
    <name type="scientific">Leifsonia xyli subsp. cynodontis DSM 46306</name>
    <dbReference type="NCBI Taxonomy" id="1389489"/>
    <lineage>
        <taxon>Bacteria</taxon>
        <taxon>Bacillati</taxon>
        <taxon>Actinomycetota</taxon>
        <taxon>Actinomycetes</taxon>
        <taxon>Micrococcales</taxon>
        <taxon>Microbacteriaceae</taxon>
        <taxon>Leifsonia</taxon>
    </lineage>
</organism>
<feature type="transmembrane region" description="Helical" evidence="1">
    <location>
        <begin position="20"/>
        <end position="39"/>
    </location>
</feature>
<dbReference type="KEGG" id="lxy:O159_15670"/>
<keyword evidence="1" id="KW-0472">Membrane</keyword>
<keyword evidence="1" id="KW-0812">Transmembrane</keyword>
<keyword evidence="3" id="KW-1185">Reference proteome</keyword>
<dbReference type="HOGENOM" id="CLU_1041295_0_0_11"/>
<reference evidence="2 3" key="1">
    <citation type="journal article" date="2013" name="Genome Announc.">
        <title>Complete Genome Sequence of Leifsonia xyli subsp. cynodontis Strain DSM46306, a Gram-Positive Bacterial Pathogen of Grasses.</title>
        <authorList>
            <person name="Monteiro-Vitorello C.B."/>
            <person name="Zerillo M.M."/>
            <person name="Van Sluys M.A."/>
            <person name="Camargo L.E."/>
            <person name="Kitajima J.P."/>
        </authorList>
    </citation>
    <scope>NUCLEOTIDE SEQUENCE [LARGE SCALE GENOMIC DNA]</scope>
    <source>
        <strain evidence="2 3">DSM 46306</strain>
    </source>
</reference>
<name>U3PDJ3_LEIXC</name>
<keyword evidence="1" id="KW-1133">Transmembrane helix</keyword>
<dbReference type="Proteomes" id="UP000016743">
    <property type="component" value="Chromosome"/>
</dbReference>
<dbReference type="EMBL" id="CP006734">
    <property type="protein sequence ID" value="AGW41618.1"/>
    <property type="molecule type" value="Genomic_DNA"/>
</dbReference>
<proteinExistence type="predicted"/>
<evidence type="ECO:0000256" key="1">
    <source>
        <dbReference type="SAM" id="Phobius"/>
    </source>
</evidence>
<accession>U3PDJ3</accession>
<feature type="transmembrane region" description="Helical" evidence="1">
    <location>
        <begin position="112"/>
        <end position="131"/>
    </location>
</feature>
<dbReference type="AlphaFoldDB" id="U3PDJ3"/>
<feature type="transmembrane region" description="Helical" evidence="1">
    <location>
        <begin position="85"/>
        <end position="105"/>
    </location>
</feature>
<feature type="transmembrane region" description="Helical" evidence="1">
    <location>
        <begin position="46"/>
        <end position="65"/>
    </location>
</feature>